<proteinExistence type="predicted"/>
<accession>W2SZ64</accession>
<name>W2SZ64_NECAM</name>
<protein>
    <submittedName>
        <fullName evidence="1">Uncharacterized protein</fullName>
    </submittedName>
</protein>
<dbReference type="EMBL" id="KI660398">
    <property type="protein sequence ID" value="ETN73977.1"/>
    <property type="molecule type" value="Genomic_DNA"/>
</dbReference>
<dbReference type="AlphaFoldDB" id="W2SZ64"/>
<organism evidence="1 2">
    <name type="scientific">Necator americanus</name>
    <name type="common">Human hookworm</name>
    <dbReference type="NCBI Taxonomy" id="51031"/>
    <lineage>
        <taxon>Eukaryota</taxon>
        <taxon>Metazoa</taxon>
        <taxon>Ecdysozoa</taxon>
        <taxon>Nematoda</taxon>
        <taxon>Chromadorea</taxon>
        <taxon>Rhabditida</taxon>
        <taxon>Rhabditina</taxon>
        <taxon>Rhabditomorpha</taxon>
        <taxon>Strongyloidea</taxon>
        <taxon>Ancylostomatidae</taxon>
        <taxon>Bunostominae</taxon>
        <taxon>Necator</taxon>
    </lineage>
</organism>
<reference evidence="2" key="1">
    <citation type="journal article" date="2014" name="Nat. Genet.">
        <title>Genome of the human hookworm Necator americanus.</title>
        <authorList>
            <person name="Tang Y.T."/>
            <person name="Gao X."/>
            <person name="Rosa B.A."/>
            <person name="Abubucker S."/>
            <person name="Hallsworth-Pepin K."/>
            <person name="Martin J."/>
            <person name="Tyagi R."/>
            <person name="Heizer E."/>
            <person name="Zhang X."/>
            <person name="Bhonagiri-Palsikar V."/>
            <person name="Minx P."/>
            <person name="Warren W.C."/>
            <person name="Wang Q."/>
            <person name="Zhan B."/>
            <person name="Hotez P.J."/>
            <person name="Sternberg P.W."/>
            <person name="Dougall A."/>
            <person name="Gaze S.T."/>
            <person name="Mulvenna J."/>
            <person name="Sotillo J."/>
            <person name="Ranganathan S."/>
            <person name="Rabelo E.M."/>
            <person name="Wilson R.K."/>
            <person name="Felgner P.L."/>
            <person name="Bethony J."/>
            <person name="Hawdon J.M."/>
            <person name="Gasser R.B."/>
            <person name="Loukas A."/>
            <person name="Mitreva M."/>
        </authorList>
    </citation>
    <scope>NUCLEOTIDE SEQUENCE [LARGE SCALE GENOMIC DNA]</scope>
</reference>
<keyword evidence="2" id="KW-1185">Reference proteome</keyword>
<sequence length="183" mass="20666">MTPTLFNAYVVCAKYAPKLHVLLYHTTQLVTSCYFTALRSSHLECASQLETCSRKSLSLGQICQLERMCSMSGKNKIEDHSLNLSRLPSYDVDAMNIILSRVDSVDNFTDLAAGIRPAVKRMASTLATTFPLMKDFRMRDDQQNSLATLTNRFLMALDYKLRSTTGEGLRQHLKPCKEDEDTN</sequence>
<dbReference type="OrthoDB" id="5840919at2759"/>
<dbReference type="KEGG" id="nai:NECAME_04199"/>
<evidence type="ECO:0000313" key="1">
    <source>
        <dbReference type="EMBL" id="ETN73977.1"/>
    </source>
</evidence>
<dbReference type="OMA" id="LERMCSM"/>
<dbReference type="Proteomes" id="UP000053676">
    <property type="component" value="Unassembled WGS sequence"/>
</dbReference>
<evidence type="ECO:0000313" key="2">
    <source>
        <dbReference type="Proteomes" id="UP000053676"/>
    </source>
</evidence>
<gene>
    <name evidence="1" type="ORF">NECAME_04199</name>
</gene>